<dbReference type="Gene3D" id="3.40.190.10">
    <property type="entry name" value="Periplasmic binding protein-like II"/>
    <property type="match status" value="1"/>
</dbReference>
<evidence type="ECO:0000313" key="3">
    <source>
        <dbReference type="EMBL" id="CDQ98577.1"/>
    </source>
</evidence>
<dbReference type="PaxDb" id="8022-A0A060Z3W8"/>
<gene>
    <name evidence="3" type="ORF">GSONMT00023450001</name>
</gene>
<feature type="compositionally biased region" description="Basic and acidic residues" evidence="1">
    <location>
        <begin position="42"/>
        <end position="72"/>
    </location>
</feature>
<feature type="non-terminal residue" evidence="3">
    <location>
        <position position="1"/>
    </location>
</feature>
<keyword evidence="2" id="KW-0472">Membrane</keyword>
<evidence type="ECO:0008006" key="5">
    <source>
        <dbReference type="Google" id="ProtNLM"/>
    </source>
</evidence>
<keyword evidence="2" id="KW-0812">Transmembrane</keyword>
<dbReference type="EMBL" id="FR938443">
    <property type="protein sequence ID" value="CDQ98577.1"/>
    <property type="molecule type" value="Genomic_DNA"/>
</dbReference>
<proteinExistence type="predicted"/>
<evidence type="ECO:0000256" key="2">
    <source>
        <dbReference type="SAM" id="Phobius"/>
    </source>
</evidence>
<feature type="region of interest" description="Disordered" evidence="1">
    <location>
        <begin position="264"/>
        <end position="300"/>
    </location>
</feature>
<reference evidence="3" key="2">
    <citation type="submission" date="2014-03" db="EMBL/GenBank/DDBJ databases">
        <authorList>
            <person name="Genoscope - CEA"/>
        </authorList>
    </citation>
    <scope>NUCLEOTIDE SEQUENCE</scope>
</reference>
<name>A0A060Z3W8_ONCMY</name>
<organism evidence="3 4">
    <name type="scientific">Oncorhynchus mykiss</name>
    <name type="common">Rainbow trout</name>
    <name type="synonym">Salmo gairdneri</name>
    <dbReference type="NCBI Taxonomy" id="8022"/>
    <lineage>
        <taxon>Eukaryota</taxon>
        <taxon>Metazoa</taxon>
        <taxon>Chordata</taxon>
        <taxon>Craniata</taxon>
        <taxon>Vertebrata</taxon>
        <taxon>Euteleostomi</taxon>
        <taxon>Actinopterygii</taxon>
        <taxon>Neopterygii</taxon>
        <taxon>Teleostei</taxon>
        <taxon>Protacanthopterygii</taxon>
        <taxon>Salmoniformes</taxon>
        <taxon>Salmonidae</taxon>
        <taxon>Salmoninae</taxon>
        <taxon>Oncorhynchus</taxon>
    </lineage>
</organism>
<dbReference type="Proteomes" id="UP000193380">
    <property type="component" value="Unassembled WGS sequence"/>
</dbReference>
<dbReference type="InterPro" id="IPR015683">
    <property type="entry name" value="Ionotropic_Glu_rcpt"/>
</dbReference>
<sequence length="300" mass="33398">EVWGEIDGGGMWGEMGERDGLREVFGRDGWERGEMERWERGDMRRDGKEERWQREKRLGENGGRMGDKERRGSGTTHNIWMRRGGDHNPFNSSSSPYLIPSFSSSLFPFVLPGSPFREEITMAILHLQENNRLEILKRRWWEGGQCPKEEDHRAKGLGMENIGGIFVVLICGLIIAVFVAIMEFVWSTRCSSETDEVRPQSCPRRHHRPTPVGPHGNTPTLTPHPLSCSVCVCLSVRRCSPSSETLSPVRRVPVPVVAAPWATLRPSATPPASPWGPSGHSASYGRCASATASSTAARDP</sequence>
<dbReference type="PANTHER" id="PTHR18966">
    <property type="entry name" value="IONOTROPIC GLUTAMATE RECEPTOR"/>
    <property type="match status" value="1"/>
</dbReference>
<accession>A0A060Z3W8</accession>
<protein>
    <recommendedName>
        <fullName evidence="5">Ionotropic glutamate receptor C-terminal domain-containing protein</fullName>
    </recommendedName>
</protein>
<dbReference type="STRING" id="8022.A0A060Z3W8"/>
<feature type="transmembrane region" description="Helical" evidence="2">
    <location>
        <begin position="162"/>
        <end position="186"/>
    </location>
</feature>
<keyword evidence="2" id="KW-1133">Transmembrane helix</keyword>
<dbReference type="AlphaFoldDB" id="A0A060Z3W8"/>
<feature type="region of interest" description="Disordered" evidence="1">
    <location>
        <begin position="42"/>
        <end position="87"/>
    </location>
</feature>
<evidence type="ECO:0000256" key="1">
    <source>
        <dbReference type="SAM" id="MobiDB-lite"/>
    </source>
</evidence>
<evidence type="ECO:0000313" key="4">
    <source>
        <dbReference type="Proteomes" id="UP000193380"/>
    </source>
</evidence>
<feature type="region of interest" description="Disordered" evidence="1">
    <location>
        <begin position="195"/>
        <end position="219"/>
    </location>
</feature>
<reference evidence="3" key="1">
    <citation type="journal article" date="2014" name="Nat. Commun.">
        <title>The rainbow trout genome provides novel insights into evolution after whole-genome duplication in vertebrates.</title>
        <authorList>
            <person name="Berthelot C."/>
            <person name="Brunet F."/>
            <person name="Chalopin D."/>
            <person name="Juanchich A."/>
            <person name="Bernard M."/>
            <person name="Noel B."/>
            <person name="Bento P."/>
            <person name="Da Silva C."/>
            <person name="Labadie K."/>
            <person name="Alberti A."/>
            <person name="Aury J.M."/>
            <person name="Louis A."/>
            <person name="Dehais P."/>
            <person name="Bardou P."/>
            <person name="Montfort J."/>
            <person name="Klopp C."/>
            <person name="Cabau C."/>
            <person name="Gaspin C."/>
            <person name="Thorgaard G.H."/>
            <person name="Boussaha M."/>
            <person name="Quillet E."/>
            <person name="Guyomard R."/>
            <person name="Galiana D."/>
            <person name="Bobe J."/>
            <person name="Volff J.N."/>
            <person name="Genet C."/>
            <person name="Wincker P."/>
            <person name="Jaillon O."/>
            <person name="Roest Crollius H."/>
            <person name="Guiguen Y."/>
        </authorList>
    </citation>
    <scope>NUCLEOTIDE SEQUENCE [LARGE SCALE GENOMIC DNA]</scope>
</reference>
<feature type="compositionally biased region" description="Low complexity" evidence="1">
    <location>
        <begin position="288"/>
        <end position="300"/>
    </location>
</feature>